<dbReference type="STRING" id="765913.ThidrDRAFT_3367"/>
<name>G2E504_9GAMM</name>
<organism evidence="2 3">
    <name type="scientific">Thiorhodococcus drewsii AZ1</name>
    <dbReference type="NCBI Taxonomy" id="765913"/>
    <lineage>
        <taxon>Bacteria</taxon>
        <taxon>Pseudomonadati</taxon>
        <taxon>Pseudomonadota</taxon>
        <taxon>Gammaproteobacteria</taxon>
        <taxon>Chromatiales</taxon>
        <taxon>Chromatiaceae</taxon>
        <taxon>Thiorhodococcus</taxon>
    </lineage>
</organism>
<dbReference type="PROSITE" id="PS51186">
    <property type="entry name" value="GNAT"/>
    <property type="match status" value="1"/>
</dbReference>
<gene>
    <name evidence="2" type="ORF">ThidrDRAFT_3367</name>
</gene>
<evidence type="ECO:0000259" key="1">
    <source>
        <dbReference type="PROSITE" id="PS51186"/>
    </source>
</evidence>
<dbReference type="InterPro" id="IPR016181">
    <property type="entry name" value="Acyl_CoA_acyltransferase"/>
</dbReference>
<dbReference type="InterPro" id="IPR000182">
    <property type="entry name" value="GNAT_dom"/>
</dbReference>
<reference evidence="2 3" key="1">
    <citation type="submission" date="2011-06" db="EMBL/GenBank/DDBJ databases">
        <title>The draft genome of Thiorhodococcus drewsii AZ1.</title>
        <authorList>
            <consortium name="US DOE Joint Genome Institute (JGI-PGF)"/>
            <person name="Lucas S."/>
            <person name="Han J."/>
            <person name="Lapidus A."/>
            <person name="Cheng J.-F."/>
            <person name="Goodwin L."/>
            <person name="Pitluck S."/>
            <person name="Peters L."/>
            <person name="Land M.L."/>
            <person name="Hauser L."/>
            <person name="Vogl K."/>
            <person name="Liu Z."/>
            <person name="Imhoff J."/>
            <person name="Thiel V."/>
            <person name="Frigaard N.-U."/>
            <person name="Bryant D.A."/>
            <person name="Woyke T.J."/>
        </authorList>
    </citation>
    <scope>NUCLEOTIDE SEQUENCE [LARGE SCALE GENOMIC DNA]</scope>
    <source>
        <strain evidence="2 3">AZ1</strain>
    </source>
</reference>
<dbReference type="EMBL" id="AFWT01000028">
    <property type="protein sequence ID" value="EGV29051.1"/>
    <property type="molecule type" value="Genomic_DNA"/>
</dbReference>
<proteinExistence type="predicted"/>
<comment type="caution">
    <text evidence="2">The sequence shown here is derived from an EMBL/GenBank/DDBJ whole genome shotgun (WGS) entry which is preliminary data.</text>
</comment>
<keyword evidence="3" id="KW-1185">Reference proteome</keyword>
<dbReference type="SUPFAM" id="SSF55729">
    <property type="entry name" value="Acyl-CoA N-acyltransferases (Nat)"/>
    <property type="match status" value="1"/>
</dbReference>
<keyword evidence="2" id="KW-0808">Transferase</keyword>
<dbReference type="Pfam" id="PF00583">
    <property type="entry name" value="Acetyltransf_1"/>
    <property type="match status" value="1"/>
</dbReference>
<dbReference type="Proteomes" id="UP000004200">
    <property type="component" value="Unassembled WGS sequence"/>
</dbReference>
<protein>
    <submittedName>
        <fullName evidence="2">GCN5-related N-acetyltransferase</fullName>
    </submittedName>
</protein>
<dbReference type="GO" id="GO:0016747">
    <property type="term" value="F:acyltransferase activity, transferring groups other than amino-acyl groups"/>
    <property type="evidence" value="ECO:0007669"/>
    <property type="project" value="InterPro"/>
</dbReference>
<sequence length="249" mass="27238">MSDKDPFARAFQKRVRLKDGTLCRVRSIGPDDRDFMNVCFDGLSAASRRMRFFGIKPALTESDLDFFTSADGRDHIALGVVRLGPGGEEIEPLGAGRCIRQGQDSDGCELAMAVIDVAQGRGVGTALLEALIAAASEQGFRRVRCEILASNMGMRALASRLDGQFSWREGGELEFDYELPPPVPKASADANLAPWAIPELAFESGSRIASHALGLTFDLGQAFWVRWLERWPWSIDSLRSGSHLGHGRV</sequence>
<dbReference type="AlphaFoldDB" id="G2E504"/>
<evidence type="ECO:0000313" key="2">
    <source>
        <dbReference type="EMBL" id="EGV29051.1"/>
    </source>
</evidence>
<accession>G2E504</accession>
<evidence type="ECO:0000313" key="3">
    <source>
        <dbReference type="Proteomes" id="UP000004200"/>
    </source>
</evidence>
<dbReference type="eggNOG" id="COG0456">
    <property type="taxonomic scope" value="Bacteria"/>
</dbReference>
<dbReference type="Gene3D" id="3.40.630.30">
    <property type="match status" value="1"/>
</dbReference>
<feature type="domain" description="N-acetyltransferase" evidence="1">
    <location>
        <begin position="23"/>
        <end position="180"/>
    </location>
</feature>